<dbReference type="EMBL" id="JAWDGP010000525">
    <property type="protein sequence ID" value="KAK3799902.1"/>
    <property type="molecule type" value="Genomic_DNA"/>
</dbReference>
<feature type="compositionally biased region" description="Polar residues" evidence="1">
    <location>
        <begin position="506"/>
        <end position="526"/>
    </location>
</feature>
<dbReference type="PANTHER" id="PTHR21301">
    <property type="entry name" value="REVERSE TRANSCRIPTASE"/>
    <property type="match status" value="1"/>
</dbReference>
<gene>
    <name evidence="2" type="ORF">RRG08_040843</name>
</gene>
<protein>
    <submittedName>
        <fullName evidence="2">Uncharacterized protein</fullName>
    </submittedName>
</protein>
<name>A0AAE1B736_9GAST</name>
<dbReference type="Proteomes" id="UP001283361">
    <property type="component" value="Unassembled WGS sequence"/>
</dbReference>
<dbReference type="AlphaFoldDB" id="A0AAE1B736"/>
<evidence type="ECO:0000313" key="2">
    <source>
        <dbReference type="EMBL" id="KAK3799902.1"/>
    </source>
</evidence>
<evidence type="ECO:0000256" key="1">
    <source>
        <dbReference type="SAM" id="MobiDB-lite"/>
    </source>
</evidence>
<accession>A0AAE1B736</accession>
<dbReference type="PANTHER" id="PTHR21301:SF10">
    <property type="entry name" value="REVERSE TRANSCRIPTASE DOMAIN-CONTAINING PROTEIN"/>
    <property type="match status" value="1"/>
</dbReference>
<proteinExistence type="predicted"/>
<sequence>MLESQRNIFCNLRKEEKEGLRELRNNEQIKPADKGGAVVVMETTDYIGECTRQLDNTTYYRIFTSDPTNSFNKKNQEAIDKGIEEKEISSEIGKALLVPHPTPGRFYILLKIYKEGNPGRPIIGGDGCPAEIISQFVDYHMKDLVSQLPSYVQDDMDFLRKIHDINKTGPLPPDTLLCTMDVSALYSNIPHKEDRRREAIPILPMAAFRRPKNLRDSLVHSSASRRDTVGSRLCNIPRCMTCTSITSSTTFTSTITRKSYNILHNLTQRHLSHYIYPCSPVSRTVGLILRVGWDQDVDSYQYPNDVFNRYPCSPVRRTVGLILRVGWGQHVDSNQYPNGVFNRYPCSPVRRTVGLILRVGWGQHVGSYQYPDDVFNRYPCSPVSRTVGLILRVGWGQDVDSYQYPNDVFNRYPCTPVSRTVGLILRVGWGQDVDSNQYPNDVFNRYPCSPVRRTVGLILRVGWGQHVDSYPKNTCTHEAAQQPDEAQHFCPITQLPVPGPDGTCPQVPTSGPQVRQPNSSADTPVSGSNLPCMQQLKGVIKPVSNQLSRLVILRTAEPRGNFSAALGLELNSRPPAVKSHSLVHRDVMCTRNSKL</sequence>
<comment type="caution">
    <text evidence="2">The sequence shown here is derived from an EMBL/GenBank/DDBJ whole genome shotgun (WGS) entry which is preliminary data.</text>
</comment>
<reference evidence="2" key="1">
    <citation type="journal article" date="2023" name="G3 (Bethesda)">
        <title>A reference genome for the long-term kleptoplast-retaining sea slug Elysia crispata morphotype clarki.</title>
        <authorList>
            <person name="Eastman K.E."/>
            <person name="Pendleton A.L."/>
            <person name="Shaikh M.A."/>
            <person name="Suttiyut T."/>
            <person name="Ogas R."/>
            <person name="Tomko P."/>
            <person name="Gavelis G."/>
            <person name="Widhalm J.R."/>
            <person name="Wisecaver J.H."/>
        </authorList>
    </citation>
    <scope>NUCLEOTIDE SEQUENCE</scope>
    <source>
        <strain evidence="2">ECLA1</strain>
    </source>
</reference>
<feature type="region of interest" description="Disordered" evidence="1">
    <location>
        <begin position="500"/>
        <end position="526"/>
    </location>
</feature>
<evidence type="ECO:0000313" key="3">
    <source>
        <dbReference type="Proteomes" id="UP001283361"/>
    </source>
</evidence>
<keyword evidence="3" id="KW-1185">Reference proteome</keyword>
<organism evidence="2 3">
    <name type="scientific">Elysia crispata</name>
    <name type="common">lettuce slug</name>
    <dbReference type="NCBI Taxonomy" id="231223"/>
    <lineage>
        <taxon>Eukaryota</taxon>
        <taxon>Metazoa</taxon>
        <taxon>Spiralia</taxon>
        <taxon>Lophotrochozoa</taxon>
        <taxon>Mollusca</taxon>
        <taxon>Gastropoda</taxon>
        <taxon>Heterobranchia</taxon>
        <taxon>Euthyneura</taxon>
        <taxon>Panpulmonata</taxon>
        <taxon>Sacoglossa</taxon>
        <taxon>Placobranchoidea</taxon>
        <taxon>Plakobranchidae</taxon>
        <taxon>Elysia</taxon>
    </lineage>
</organism>